<dbReference type="GeneID" id="30146931"/>
<evidence type="ECO:0000256" key="4">
    <source>
        <dbReference type="ARBA" id="ARBA00023034"/>
    </source>
</evidence>
<dbReference type="InterPro" id="IPR011012">
    <property type="entry name" value="Longin-like_dom_sf"/>
</dbReference>
<dbReference type="InterPro" id="IPR007233">
    <property type="entry name" value="TRAPPC"/>
</dbReference>
<dbReference type="STRING" id="984486.A0A1E3QPF5"/>
<comment type="similarity">
    <text evidence="5">Belongs to the TRAPP small subunits family. BET5 subfamily.</text>
</comment>
<proteinExistence type="inferred from homology"/>
<evidence type="ECO:0000256" key="1">
    <source>
        <dbReference type="ARBA" id="ARBA00022448"/>
    </source>
</evidence>
<evidence type="ECO:0000256" key="2">
    <source>
        <dbReference type="ARBA" id="ARBA00022824"/>
    </source>
</evidence>
<dbReference type="GO" id="GO:1990072">
    <property type="term" value="C:TRAPPIII protein complex"/>
    <property type="evidence" value="ECO:0007669"/>
    <property type="project" value="EnsemblFungi"/>
</dbReference>
<dbReference type="GO" id="GO:0005085">
    <property type="term" value="F:guanyl-nucleotide exchange factor activity"/>
    <property type="evidence" value="ECO:0007669"/>
    <property type="project" value="EnsemblFungi"/>
</dbReference>
<dbReference type="SUPFAM" id="SSF64356">
    <property type="entry name" value="SNARE-like"/>
    <property type="match status" value="1"/>
</dbReference>
<dbReference type="SMART" id="SM01399">
    <property type="entry name" value="Sybindin"/>
    <property type="match status" value="1"/>
</dbReference>
<accession>A0A1E3QPF5</accession>
<reference evidence="8" key="1">
    <citation type="submission" date="2016-05" db="EMBL/GenBank/DDBJ databases">
        <title>Comparative genomics of biotechnologically important yeasts.</title>
        <authorList>
            <consortium name="DOE Joint Genome Institute"/>
            <person name="Riley R."/>
            <person name="Haridas S."/>
            <person name="Wolfe K.H."/>
            <person name="Lopes M.R."/>
            <person name="Hittinger C.T."/>
            <person name="Goker M."/>
            <person name="Salamov A."/>
            <person name="Wisecaver J."/>
            <person name="Long T.M."/>
            <person name="Aerts A.L."/>
            <person name="Barry K."/>
            <person name="Choi C."/>
            <person name="Clum A."/>
            <person name="Coughlan A.Y."/>
            <person name="Deshpande S."/>
            <person name="Douglass A.P."/>
            <person name="Hanson S.J."/>
            <person name="Klenk H.-P."/>
            <person name="Labutti K."/>
            <person name="Lapidus A."/>
            <person name="Lindquist E."/>
            <person name="Lipzen A."/>
            <person name="Meier-Kolthoff J.P."/>
            <person name="Ohm R.A."/>
            <person name="Otillar R.P."/>
            <person name="Pangilinan J."/>
            <person name="Peng Y."/>
            <person name="Rokas A."/>
            <person name="Rosa C.A."/>
            <person name="Scheuner C."/>
            <person name="Sibirny A.A."/>
            <person name="Slot J.C."/>
            <person name="Stielow J.B."/>
            <person name="Sun H."/>
            <person name="Kurtzman C.P."/>
            <person name="Blackwell M."/>
            <person name="Grigoriev I.V."/>
            <person name="Jeffries T.W."/>
        </authorList>
    </citation>
    <scope>NUCLEOTIDE SEQUENCE [LARGE SCALE GENOMIC DNA]</scope>
    <source>
        <strain evidence="8">NRRL Y-12698</strain>
    </source>
</reference>
<keyword evidence="3 6" id="KW-0931">ER-Golgi transport</keyword>
<organism evidence="7 8">
    <name type="scientific">Babjeviella inositovora NRRL Y-12698</name>
    <dbReference type="NCBI Taxonomy" id="984486"/>
    <lineage>
        <taxon>Eukaryota</taxon>
        <taxon>Fungi</taxon>
        <taxon>Dikarya</taxon>
        <taxon>Ascomycota</taxon>
        <taxon>Saccharomycotina</taxon>
        <taxon>Pichiomycetes</taxon>
        <taxon>Serinales incertae sedis</taxon>
        <taxon>Babjeviella</taxon>
    </lineage>
</organism>
<keyword evidence="4 6" id="KW-0333">Golgi apparatus</keyword>
<dbReference type="PANTHER" id="PTHR23249">
    <property type="entry name" value="TRAFFICKING PROTEIN PARTICLE COMPLEX SUBUNIT"/>
    <property type="match status" value="1"/>
</dbReference>
<dbReference type="Proteomes" id="UP000094336">
    <property type="component" value="Unassembled WGS sequence"/>
</dbReference>
<gene>
    <name evidence="7" type="ORF">BABINDRAFT_161922</name>
</gene>
<evidence type="ECO:0000313" key="7">
    <source>
        <dbReference type="EMBL" id="ODQ79530.1"/>
    </source>
</evidence>
<evidence type="ECO:0000256" key="3">
    <source>
        <dbReference type="ARBA" id="ARBA00022892"/>
    </source>
</evidence>
<dbReference type="GO" id="GO:0005783">
    <property type="term" value="C:endoplasmic reticulum"/>
    <property type="evidence" value="ECO:0007669"/>
    <property type="project" value="UniProtKB-SubCell"/>
</dbReference>
<dbReference type="OrthoDB" id="3364529at2759"/>
<keyword evidence="2 6" id="KW-0256">Endoplasmic reticulum</keyword>
<dbReference type="EMBL" id="KV454432">
    <property type="protein sequence ID" value="ODQ79530.1"/>
    <property type="molecule type" value="Genomic_DNA"/>
</dbReference>
<comment type="subunit">
    <text evidence="6">Part of the multisubunit transport protein particle (TRAPP) complex.</text>
</comment>
<sequence length="187" mass="20485">MTIYSFWMFDRHCNCIYTREWTRSSPLVPSHSSHSSVSSTSSATTLPAGAIGTVNASNQNDSAKLLFGALFSLRNIANKLGTLPFNEDTSVTDPLAIHRKNSLKSFATGKYRAHFMETALGLYFCILSDPNVADLQIVLKDLYADVYVNHVVKNSASDVDFPAEEVIGNESFVRGVDQLITALPAFA</sequence>
<dbReference type="RefSeq" id="XP_018984858.1">
    <property type="nucleotide sequence ID" value="XM_019129078.1"/>
</dbReference>
<dbReference type="GO" id="GO:0006888">
    <property type="term" value="P:endoplasmic reticulum to Golgi vesicle-mediated transport"/>
    <property type="evidence" value="ECO:0007669"/>
    <property type="project" value="UniProtKB-UniRule"/>
</dbReference>
<dbReference type="Pfam" id="PF04099">
    <property type="entry name" value="Sybindin"/>
    <property type="match status" value="1"/>
</dbReference>
<dbReference type="Gene3D" id="3.30.450.70">
    <property type="match status" value="1"/>
</dbReference>
<comment type="subcellular location">
    <subcellularLocation>
        <location evidence="6">Endoplasmic reticulum</location>
    </subcellularLocation>
    <subcellularLocation>
        <location evidence="6">Golgi apparatus</location>
        <location evidence="6">cis-Golgi network</location>
    </subcellularLocation>
</comment>
<evidence type="ECO:0000313" key="8">
    <source>
        <dbReference type="Proteomes" id="UP000094336"/>
    </source>
</evidence>
<protein>
    <recommendedName>
        <fullName evidence="6">Trafficking protein particle complex subunit</fullName>
    </recommendedName>
</protein>
<dbReference type="CDD" id="cd14855">
    <property type="entry name" value="TRAPPC1_MUM2"/>
    <property type="match status" value="1"/>
</dbReference>
<dbReference type="GO" id="GO:1990071">
    <property type="term" value="C:TRAPPII protein complex"/>
    <property type="evidence" value="ECO:0007669"/>
    <property type="project" value="EnsemblFungi"/>
</dbReference>
<dbReference type="AlphaFoldDB" id="A0A1E3QPF5"/>
<dbReference type="PANTHER" id="PTHR23249:SF16">
    <property type="entry name" value="TRAFFICKING PROTEIN PARTICLE COMPLEX SUBUNIT 1"/>
    <property type="match status" value="1"/>
</dbReference>
<evidence type="ECO:0000256" key="5">
    <source>
        <dbReference type="ARBA" id="ARBA00038167"/>
    </source>
</evidence>
<keyword evidence="1 6" id="KW-0813">Transport</keyword>
<keyword evidence="8" id="KW-1185">Reference proteome</keyword>
<name>A0A1E3QPF5_9ASCO</name>
<evidence type="ECO:0000256" key="6">
    <source>
        <dbReference type="RuleBase" id="RU366065"/>
    </source>
</evidence>
<dbReference type="GO" id="GO:1990070">
    <property type="term" value="C:TRAPPI protein complex"/>
    <property type="evidence" value="ECO:0007669"/>
    <property type="project" value="EnsemblFungi"/>
</dbReference>